<dbReference type="GO" id="GO:0050380">
    <property type="term" value="F:undecaprenyl-diphosphatase activity"/>
    <property type="evidence" value="ECO:0007669"/>
    <property type="project" value="UniProtKB-UniRule"/>
</dbReference>
<evidence type="ECO:0000256" key="2">
    <source>
        <dbReference type="ARBA" id="ARBA00010621"/>
    </source>
</evidence>
<evidence type="ECO:0000256" key="1">
    <source>
        <dbReference type="ARBA" id="ARBA00004651"/>
    </source>
</evidence>
<gene>
    <name evidence="14" type="primary">uppP</name>
    <name evidence="15" type="ORF">A3B14_02055</name>
</gene>
<dbReference type="Pfam" id="PF02673">
    <property type="entry name" value="BacA"/>
    <property type="match status" value="1"/>
</dbReference>
<dbReference type="EMBL" id="MHWE01000010">
    <property type="protein sequence ID" value="OHB04175.1"/>
    <property type="molecule type" value="Genomic_DNA"/>
</dbReference>
<evidence type="ECO:0000256" key="8">
    <source>
        <dbReference type="ARBA" id="ARBA00022989"/>
    </source>
</evidence>
<dbReference type="PANTHER" id="PTHR30622">
    <property type="entry name" value="UNDECAPRENYL-DIPHOSPHATASE"/>
    <property type="match status" value="1"/>
</dbReference>
<proteinExistence type="inferred from homology"/>
<evidence type="ECO:0000256" key="12">
    <source>
        <dbReference type="ARBA" id="ARBA00032932"/>
    </source>
</evidence>
<organism evidence="15 16">
    <name type="scientific">Candidatus Zambryskibacteria bacterium RIFCSPLOWO2_01_FULL_45_21</name>
    <dbReference type="NCBI Taxonomy" id="1802761"/>
    <lineage>
        <taxon>Bacteria</taxon>
        <taxon>Candidatus Zambryskiibacteriota</taxon>
    </lineage>
</organism>
<evidence type="ECO:0000256" key="9">
    <source>
        <dbReference type="ARBA" id="ARBA00023136"/>
    </source>
</evidence>
<dbReference type="GO" id="GO:0005886">
    <property type="term" value="C:plasma membrane"/>
    <property type="evidence" value="ECO:0007669"/>
    <property type="project" value="UniProtKB-SubCell"/>
</dbReference>
<feature type="transmembrane region" description="Helical" evidence="14">
    <location>
        <begin position="248"/>
        <end position="265"/>
    </location>
</feature>
<keyword evidence="14" id="KW-0573">Peptidoglycan synthesis</keyword>
<dbReference type="GO" id="GO:0008360">
    <property type="term" value="P:regulation of cell shape"/>
    <property type="evidence" value="ECO:0007669"/>
    <property type="project" value="UniProtKB-KW"/>
</dbReference>
<dbReference type="EC" id="3.6.1.27" evidence="3 14"/>
<name>A0A1G2U3U6_9BACT</name>
<keyword evidence="5 14" id="KW-1003">Cell membrane</keyword>
<keyword evidence="6 14" id="KW-0812">Transmembrane</keyword>
<keyword evidence="8 14" id="KW-1133">Transmembrane helix</keyword>
<dbReference type="GO" id="GO:0046677">
    <property type="term" value="P:response to antibiotic"/>
    <property type="evidence" value="ECO:0007669"/>
    <property type="project" value="UniProtKB-UniRule"/>
</dbReference>
<feature type="transmembrane region" description="Helical" evidence="14">
    <location>
        <begin position="87"/>
        <end position="105"/>
    </location>
</feature>
<comment type="similarity">
    <text evidence="2 14">Belongs to the UppP family.</text>
</comment>
<feature type="transmembrane region" description="Helical" evidence="14">
    <location>
        <begin position="111"/>
        <end position="133"/>
    </location>
</feature>
<reference evidence="15 16" key="1">
    <citation type="journal article" date="2016" name="Nat. Commun.">
        <title>Thousands of microbial genomes shed light on interconnected biogeochemical processes in an aquifer system.</title>
        <authorList>
            <person name="Anantharaman K."/>
            <person name="Brown C.T."/>
            <person name="Hug L.A."/>
            <person name="Sharon I."/>
            <person name="Castelle C.J."/>
            <person name="Probst A.J."/>
            <person name="Thomas B.C."/>
            <person name="Singh A."/>
            <person name="Wilkins M.J."/>
            <person name="Karaoz U."/>
            <person name="Brodie E.L."/>
            <person name="Williams K.H."/>
            <person name="Hubbard S.S."/>
            <person name="Banfield J.F."/>
        </authorList>
    </citation>
    <scope>NUCLEOTIDE SEQUENCE [LARGE SCALE GENOMIC DNA]</scope>
</reference>
<dbReference type="Proteomes" id="UP000176800">
    <property type="component" value="Unassembled WGS sequence"/>
</dbReference>
<comment type="subcellular location">
    <subcellularLocation>
        <location evidence="1 14">Cell membrane</location>
        <topology evidence="1 14">Multi-pass membrane protein</topology>
    </subcellularLocation>
</comment>
<evidence type="ECO:0000256" key="11">
    <source>
        <dbReference type="ARBA" id="ARBA00032707"/>
    </source>
</evidence>
<keyword evidence="14" id="KW-0133">Cell shape</keyword>
<dbReference type="GO" id="GO:0009252">
    <property type="term" value="P:peptidoglycan biosynthetic process"/>
    <property type="evidence" value="ECO:0007669"/>
    <property type="project" value="UniProtKB-KW"/>
</dbReference>
<comment type="miscellaneous">
    <text evidence="14">Bacitracin is thought to be involved in the inhibition of peptidoglycan synthesis by sequestering undecaprenyl diphosphate, thereby reducing the pool of lipid carrier available.</text>
</comment>
<sequence>MSFFEATILGLVQGLAEFIPVSSSGHLILAREFFSLASFEDLAVDAVLQLATALAVLLYFRRDVLSLLRTFFRWIGRKPVSDTDSKMLLAIIIGTIPTVVFGLLLENYMETVFRNASLVALALLAGSALMMFAEKRFNSSAVKEISAKMGFFVGLFQSLALIPGVSRSGATISGGLLNGLSRVEAARFSFLLSLPIILGSGIKKLLELNIGGSLSDIGLPLLLGAVVAFVSGFWAIKFLINYLKTRTLNVFIIYRIVLAVLIFILL</sequence>
<evidence type="ECO:0000313" key="16">
    <source>
        <dbReference type="Proteomes" id="UP000176800"/>
    </source>
</evidence>
<comment type="caution">
    <text evidence="15">The sequence shown here is derived from an EMBL/GenBank/DDBJ whole genome shotgun (WGS) entry which is preliminary data.</text>
</comment>
<evidence type="ECO:0000256" key="4">
    <source>
        <dbReference type="ARBA" id="ARBA00021581"/>
    </source>
</evidence>
<evidence type="ECO:0000256" key="6">
    <source>
        <dbReference type="ARBA" id="ARBA00022692"/>
    </source>
</evidence>
<feature type="transmembrane region" description="Helical" evidence="14">
    <location>
        <begin position="218"/>
        <end position="236"/>
    </location>
</feature>
<dbReference type="HAMAP" id="MF_01006">
    <property type="entry name" value="Undec_diphosphatase"/>
    <property type="match status" value="1"/>
</dbReference>
<evidence type="ECO:0000256" key="10">
    <source>
        <dbReference type="ARBA" id="ARBA00023251"/>
    </source>
</evidence>
<keyword evidence="9 14" id="KW-0472">Membrane</keyword>
<accession>A0A1G2U3U6</accession>
<evidence type="ECO:0000256" key="5">
    <source>
        <dbReference type="ARBA" id="ARBA00022475"/>
    </source>
</evidence>
<dbReference type="InterPro" id="IPR003824">
    <property type="entry name" value="UppP"/>
</dbReference>
<evidence type="ECO:0000313" key="15">
    <source>
        <dbReference type="EMBL" id="OHB04175.1"/>
    </source>
</evidence>
<comment type="catalytic activity">
    <reaction evidence="13 14">
        <text>di-trans,octa-cis-undecaprenyl diphosphate + H2O = di-trans,octa-cis-undecaprenyl phosphate + phosphate + H(+)</text>
        <dbReference type="Rhea" id="RHEA:28094"/>
        <dbReference type="ChEBI" id="CHEBI:15377"/>
        <dbReference type="ChEBI" id="CHEBI:15378"/>
        <dbReference type="ChEBI" id="CHEBI:43474"/>
        <dbReference type="ChEBI" id="CHEBI:58405"/>
        <dbReference type="ChEBI" id="CHEBI:60392"/>
        <dbReference type="EC" id="3.6.1.27"/>
    </reaction>
</comment>
<comment type="function">
    <text evidence="14">Catalyzes the dephosphorylation of undecaprenyl diphosphate (UPP). Confers resistance to bacitracin.</text>
</comment>
<feature type="transmembrane region" description="Helical" evidence="14">
    <location>
        <begin position="185"/>
        <end position="206"/>
    </location>
</feature>
<dbReference type="GO" id="GO:0071555">
    <property type="term" value="P:cell wall organization"/>
    <property type="evidence" value="ECO:0007669"/>
    <property type="project" value="UniProtKB-KW"/>
</dbReference>
<dbReference type="PANTHER" id="PTHR30622:SF4">
    <property type="entry name" value="UNDECAPRENYL-DIPHOSPHATASE"/>
    <property type="match status" value="1"/>
</dbReference>
<keyword evidence="7 14" id="KW-0378">Hydrolase</keyword>
<feature type="transmembrane region" description="Helical" evidence="14">
    <location>
        <begin position="145"/>
        <end position="165"/>
    </location>
</feature>
<evidence type="ECO:0000256" key="7">
    <source>
        <dbReference type="ARBA" id="ARBA00022801"/>
    </source>
</evidence>
<evidence type="ECO:0000256" key="14">
    <source>
        <dbReference type="HAMAP-Rule" id="MF_01006"/>
    </source>
</evidence>
<protein>
    <recommendedName>
        <fullName evidence="4 14">Undecaprenyl-diphosphatase</fullName>
        <ecNumber evidence="3 14">3.6.1.27</ecNumber>
    </recommendedName>
    <alternativeName>
        <fullName evidence="12 14">Bacitracin resistance protein</fullName>
    </alternativeName>
    <alternativeName>
        <fullName evidence="11 14">Undecaprenyl pyrophosphate phosphatase</fullName>
    </alternativeName>
</protein>
<evidence type="ECO:0000256" key="13">
    <source>
        <dbReference type="ARBA" id="ARBA00047594"/>
    </source>
</evidence>
<dbReference type="AlphaFoldDB" id="A0A1G2U3U6"/>
<evidence type="ECO:0000256" key="3">
    <source>
        <dbReference type="ARBA" id="ARBA00012374"/>
    </source>
</evidence>
<keyword evidence="14" id="KW-0961">Cell wall biogenesis/degradation</keyword>
<dbReference type="NCBIfam" id="TIGR00753">
    <property type="entry name" value="undec_PP_bacA"/>
    <property type="match status" value="1"/>
</dbReference>
<keyword evidence="10 14" id="KW-0046">Antibiotic resistance</keyword>